<reference evidence="3" key="1">
    <citation type="submission" date="2021-05" db="EMBL/GenBank/DDBJ databases">
        <authorList>
            <person name="Alioto T."/>
            <person name="Alioto T."/>
            <person name="Gomez Garrido J."/>
        </authorList>
    </citation>
    <scope>NUCLEOTIDE SEQUENCE</scope>
</reference>
<feature type="region of interest" description="Disordered" evidence="1">
    <location>
        <begin position="203"/>
        <end position="243"/>
    </location>
</feature>
<dbReference type="EMBL" id="HBUF01142026">
    <property type="protein sequence ID" value="CAG6646456.1"/>
    <property type="molecule type" value="Transcribed_RNA"/>
</dbReference>
<sequence>MVGILKSLLRRVLGRSSVNYEELLTLISECEAIVNERPLTYLPDGDHELAVITPAMFLHELDEVGFPEYNFIGPTDFSGRLKYRNELKKQLRERFRSEYLGQLKLCSRKRKEHNLKQGDIVLIGDDNVKRQQWPIGRVTELVKGNDESVRMVRVKTASGVLSRPVQRLYLLETVQSDGEPLVQPEPVIEPDVDMQHEDVSVSSNHVDNDYQYDSQEVRNLEVGTPEKLTRKGRSVRKPSRFLD</sequence>
<feature type="domain" description="DUF5641" evidence="2">
    <location>
        <begin position="83"/>
        <end position="171"/>
    </location>
</feature>
<evidence type="ECO:0000259" key="2">
    <source>
        <dbReference type="Pfam" id="PF18701"/>
    </source>
</evidence>
<organism evidence="3">
    <name type="scientific">Cacopsylla melanoneura</name>
    <dbReference type="NCBI Taxonomy" id="428564"/>
    <lineage>
        <taxon>Eukaryota</taxon>
        <taxon>Metazoa</taxon>
        <taxon>Ecdysozoa</taxon>
        <taxon>Arthropoda</taxon>
        <taxon>Hexapoda</taxon>
        <taxon>Insecta</taxon>
        <taxon>Pterygota</taxon>
        <taxon>Neoptera</taxon>
        <taxon>Paraneoptera</taxon>
        <taxon>Hemiptera</taxon>
        <taxon>Sternorrhyncha</taxon>
        <taxon>Psylloidea</taxon>
        <taxon>Psyllidae</taxon>
        <taxon>Psyllinae</taxon>
        <taxon>Cacopsylla</taxon>
    </lineage>
</organism>
<dbReference type="InterPro" id="IPR040676">
    <property type="entry name" value="DUF5641"/>
</dbReference>
<feature type="compositionally biased region" description="Basic residues" evidence="1">
    <location>
        <begin position="230"/>
        <end position="243"/>
    </location>
</feature>
<name>A0A8D8RA01_9HEMI</name>
<dbReference type="AlphaFoldDB" id="A0A8D8RA01"/>
<dbReference type="PANTHER" id="PTHR47331:SF2">
    <property type="match status" value="1"/>
</dbReference>
<proteinExistence type="predicted"/>
<accession>A0A8D8RA01</accession>
<dbReference type="Pfam" id="PF18701">
    <property type="entry name" value="DUF5641"/>
    <property type="match status" value="1"/>
</dbReference>
<evidence type="ECO:0000313" key="3">
    <source>
        <dbReference type="EMBL" id="CAG6646456.1"/>
    </source>
</evidence>
<dbReference type="PANTHER" id="PTHR47331">
    <property type="entry name" value="PHD-TYPE DOMAIN-CONTAINING PROTEIN"/>
    <property type="match status" value="1"/>
</dbReference>
<protein>
    <recommendedName>
        <fullName evidence="2">DUF5641 domain-containing protein</fullName>
    </recommendedName>
</protein>
<evidence type="ECO:0000256" key="1">
    <source>
        <dbReference type="SAM" id="MobiDB-lite"/>
    </source>
</evidence>